<proteinExistence type="predicted"/>
<evidence type="ECO:0000313" key="3">
    <source>
        <dbReference type="Proteomes" id="UP000017813"/>
    </source>
</evidence>
<dbReference type="AlphaFoldDB" id="V9HCS9"/>
<reference evidence="2 3" key="1">
    <citation type="submission" date="2010-03" db="EMBL/GenBank/DDBJ databases">
        <authorList>
            <consortium name="The Broad Institute Genome Sequencing Platform"/>
            <person name="Ward D."/>
            <person name="Earl A."/>
            <person name="Feldgarden M."/>
            <person name="Gevers D."/>
            <person name="Young S."/>
            <person name="Zeng Q."/>
            <person name="Koehrsen M."/>
            <person name="Alvarado L."/>
            <person name="Berlin A.M."/>
            <person name="Borenstein D."/>
            <person name="Chapman S.B."/>
            <person name="Chen Z."/>
            <person name="Engels R."/>
            <person name="Freedman E."/>
            <person name="Gellesch M."/>
            <person name="Goldberg J."/>
            <person name="Griggs A."/>
            <person name="Gujja S."/>
            <person name="Heilman E.R."/>
            <person name="Heiman D.I."/>
            <person name="Hepburn T.A."/>
            <person name="Howarth C."/>
            <person name="Jen D."/>
            <person name="Larson L."/>
            <person name="Mehta T."/>
            <person name="Park D."/>
            <person name="Pearson M."/>
            <person name="Richards J."/>
            <person name="Roberts A."/>
            <person name="Saif S."/>
            <person name="Shea T.D."/>
            <person name="Shenoy N."/>
            <person name="Sisk P."/>
            <person name="Stolte C."/>
            <person name="Sykes S.N."/>
            <person name="Walk T."/>
            <person name="White J."/>
            <person name="Yandava C."/>
            <person name="Izard J."/>
            <person name="Baranova O.V."/>
            <person name="Blanton J.M."/>
            <person name="Tanner A.C."/>
            <person name="Dewhirst F."/>
            <person name="Haas B."/>
            <person name="Nusbaum C."/>
            <person name="Birren B."/>
        </authorList>
    </citation>
    <scope>NUCLEOTIDE SEQUENCE [LARGE SCALE GENOMIC DNA]</scope>
    <source>
        <strain evidence="2 3">ATCC 29453</strain>
    </source>
</reference>
<comment type="caution">
    <text evidence="2">The sequence shown here is derived from an EMBL/GenBank/DDBJ whole genome shotgun (WGS) entry which is preliminary data.</text>
</comment>
<protein>
    <submittedName>
        <fullName evidence="2">Uncharacterized protein</fullName>
    </submittedName>
</protein>
<accession>V9HCS9</accession>
<dbReference type="EMBL" id="ADCY02000032">
    <property type="protein sequence ID" value="EFG31144.1"/>
    <property type="molecule type" value="Genomic_DNA"/>
</dbReference>
<dbReference type="Proteomes" id="UP000017813">
    <property type="component" value="Unassembled WGS sequence"/>
</dbReference>
<keyword evidence="3" id="KW-1185">Reference proteome</keyword>
<keyword evidence="1" id="KW-0812">Transmembrane</keyword>
<evidence type="ECO:0000313" key="2">
    <source>
        <dbReference type="EMBL" id="EFG31144.1"/>
    </source>
</evidence>
<reference evidence="2 3" key="2">
    <citation type="submission" date="2011-10" db="EMBL/GenBank/DDBJ databases">
        <title>The Genome Sequence of Simonsiella muelleri ATCC 29453.</title>
        <authorList>
            <consortium name="The Broad Institute Genome Sequencing Platform"/>
            <consortium name="The Broad Institute Genome Sequencing Center for Infectious Disease"/>
            <person name="Earl A."/>
            <person name="Ward D."/>
            <person name="Feldgarden M."/>
            <person name="Gevers D."/>
            <person name="Izard J."/>
            <person name="Baranova O.V."/>
            <person name="Blanton J.M."/>
            <person name="Tanner A.C."/>
            <person name="Dewhirst F."/>
            <person name="Young S.K."/>
            <person name="Zeng Q."/>
            <person name="Gargeya S."/>
            <person name="Fitzgerald M."/>
            <person name="Haas B."/>
            <person name="Abouelleil A."/>
            <person name="Alvarado L."/>
            <person name="Arachchi H.M."/>
            <person name="Berlin A."/>
            <person name="Brown A."/>
            <person name="Chapman S.B."/>
            <person name="Chen Z."/>
            <person name="Dunbar C."/>
            <person name="Freedman E."/>
            <person name="Gearin G."/>
            <person name="Goldberg J."/>
            <person name="Griggs A."/>
            <person name="Gujja S."/>
            <person name="Heiman D."/>
            <person name="Howarth C."/>
            <person name="Larson L."/>
            <person name="Lui A."/>
            <person name="MacDonald P.J.P."/>
            <person name="Montmayeur A."/>
            <person name="Murphy C."/>
            <person name="Neiman D."/>
            <person name="Pearson M."/>
            <person name="Priest M."/>
            <person name="Roberts A."/>
            <person name="Saif S."/>
            <person name="Shea T."/>
            <person name="Shenoy N."/>
            <person name="Sisk P."/>
            <person name="Stolte C."/>
            <person name="Sykes S."/>
            <person name="Wortman J."/>
            <person name="Nusbaum C."/>
            <person name="Birren B."/>
        </authorList>
    </citation>
    <scope>NUCLEOTIDE SEQUENCE [LARGE SCALE GENOMIC DNA]</scope>
    <source>
        <strain evidence="2 3">ATCC 29453</strain>
    </source>
</reference>
<keyword evidence="1" id="KW-0472">Membrane</keyword>
<keyword evidence="1" id="KW-1133">Transmembrane helix</keyword>
<organism evidence="2 3">
    <name type="scientific">Simonsiella muelleri ATCC 29453</name>
    <dbReference type="NCBI Taxonomy" id="641147"/>
    <lineage>
        <taxon>Bacteria</taxon>
        <taxon>Pseudomonadati</taxon>
        <taxon>Pseudomonadota</taxon>
        <taxon>Betaproteobacteria</taxon>
        <taxon>Neisseriales</taxon>
        <taxon>Neisseriaceae</taxon>
        <taxon>Simonsiella</taxon>
    </lineage>
</organism>
<dbReference type="RefSeq" id="WP_002641955.1">
    <property type="nucleotide sequence ID" value="NZ_CP019448.1"/>
</dbReference>
<name>V9HCS9_9NEIS</name>
<gene>
    <name evidence="2" type="ORF">HMPREF9021_00975</name>
</gene>
<evidence type="ECO:0000256" key="1">
    <source>
        <dbReference type="SAM" id="Phobius"/>
    </source>
</evidence>
<feature type="transmembrane region" description="Helical" evidence="1">
    <location>
        <begin position="17"/>
        <end position="37"/>
    </location>
</feature>
<sequence length="135" mass="16061">MKNLIIKTLKFLDKDEVFRWVLLILTGIYVWVSWVKLDDIAEEKAKIASNIQEDCAYVVSASPQKHRWILSIGSRSSFKGYEVDSITKIPKTFPFFKKRGEFYTSLHHDDKTCHKVKYIRINWIIVRRTYIYDII</sequence>
<dbReference type="HOGENOM" id="CLU_1884388_0_0_4"/>
<dbReference type="KEGG" id="smur:BWP33_05635"/>